<dbReference type="InterPro" id="IPR049067">
    <property type="entry name" value="MreB-like_C"/>
</dbReference>
<feature type="domain" description="Actin homologue MreB-like C-terminal" evidence="2">
    <location>
        <begin position="211"/>
        <end position="324"/>
    </location>
</feature>
<dbReference type="STRING" id="926561.GCA_000379025_03277"/>
<dbReference type="Gene3D" id="3.30.420.40">
    <property type="match status" value="2"/>
</dbReference>
<name>A0A4R8GQA9_9FIRM</name>
<dbReference type="Pfam" id="PF17989">
    <property type="entry name" value="ALP_N"/>
    <property type="match status" value="1"/>
</dbReference>
<organism evidence="3 4">
    <name type="scientific">Orenia marismortui</name>
    <dbReference type="NCBI Taxonomy" id="46469"/>
    <lineage>
        <taxon>Bacteria</taxon>
        <taxon>Bacillati</taxon>
        <taxon>Bacillota</taxon>
        <taxon>Clostridia</taxon>
        <taxon>Halanaerobiales</taxon>
        <taxon>Halobacteroidaceae</taxon>
        <taxon>Orenia</taxon>
    </lineage>
</organism>
<evidence type="ECO:0000313" key="3">
    <source>
        <dbReference type="EMBL" id="TDX43797.1"/>
    </source>
</evidence>
<dbReference type="SUPFAM" id="SSF53067">
    <property type="entry name" value="Actin-like ATPase domain"/>
    <property type="match status" value="2"/>
</dbReference>
<accession>A0A4R8GQA9</accession>
<dbReference type="AlphaFoldDB" id="A0A4R8GQA9"/>
<reference evidence="3 4" key="1">
    <citation type="submission" date="2019-03" db="EMBL/GenBank/DDBJ databases">
        <title>Subsurface microbial communities from deep shales in Ohio and West Virginia, USA.</title>
        <authorList>
            <person name="Wrighton K."/>
        </authorList>
    </citation>
    <scope>NUCLEOTIDE SEQUENCE [LARGE SCALE GENOMIC DNA]</scope>
    <source>
        <strain evidence="3 4">MSL 6dP</strain>
    </source>
</reference>
<dbReference type="InterPro" id="IPR040607">
    <property type="entry name" value="ALP_N"/>
</dbReference>
<feature type="domain" description="Actin-like protein N-terminal" evidence="1">
    <location>
        <begin position="10"/>
        <end position="187"/>
    </location>
</feature>
<evidence type="ECO:0000259" key="2">
    <source>
        <dbReference type="Pfam" id="PF21522"/>
    </source>
</evidence>
<dbReference type="Proteomes" id="UP000295832">
    <property type="component" value="Unassembled WGS sequence"/>
</dbReference>
<comment type="caution">
    <text evidence="3">The sequence shown here is derived from an EMBL/GenBank/DDBJ whole genome shotgun (WGS) entry which is preliminary data.</text>
</comment>
<proteinExistence type="predicted"/>
<protein>
    <submittedName>
        <fullName evidence="3">Plasmid segregation protein ParM</fullName>
    </submittedName>
</protein>
<dbReference type="InterPro" id="IPR043129">
    <property type="entry name" value="ATPase_NBD"/>
</dbReference>
<dbReference type="Pfam" id="PF21522">
    <property type="entry name" value="MreB-like_C"/>
    <property type="match status" value="1"/>
</dbReference>
<dbReference type="CDD" id="cd24025">
    <property type="entry name" value="ASKHA_NBD_ParM_pCBH-like"/>
    <property type="match status" value="1"/>
</dbReference>
<gene>
    <name evidence="3" type="ORF">C7959_1588</name>
</gene>
<dbReference type="RefSeq" id="WP_134119195.1">
    <property type="nucleotide sequence ID" value="NZ_SOEG01000058.1"/>
</dbReference>
<dbReference type="EMBL" id="SOEG01000058">
    <property type="protein sequence ID" value="TDX43797.1"/>
    <property type="molecule type" value="Genomic_DNA"/>
</dbReference>
<evidence type="ECO:0000313" key="4">
    <source>
        <dbReference type="Proteomes" id="UP000295832"/>
    </source>
</evidence>
<keyword evidence="4" id="KW-1185">Reference proteome</keyword>
<sequence>MRTEKVRVIGVDLGYDTIKMMSKGKKIMFPSLADEEEEGILLEKSLEVLRTSDNLLTNFDPSKIIIKIQDKAITGYNDQNFKAYRVGDYVLNQRSSSIAYSLSDKKYEEPEEFAKLLSGICLLFPKADKIIIKNLVTGLPIKYYEKHKESFKNKLESDFNVKIKNTRNQFVSKTIEVRKATIIPQGLASYYDFIMNDEGLVTKNIEGGFGIVDLGGLTIDCVAFNDGELIKESPISFSDGVRTRIFKKIQDSLDIDISQDLIKRQILANKDYIKVRNERYQFKKIKESTIDKLARDIALQLKNRWESYLMIDKILITGGATVLLFESINNYLPDFPCEKINNNPQFSNCRGYVKLGKALIRKREEELKSKLKERKLKALEEVAATKEG</sequence>
<evidence type="ECO:0000259" key="1">
    <source>
        <dbReference type="Pfam" id="PF17989"/>
    </source>
</evidence>